<keyword evidence="4" id="KW-0443">Lipid metabolism</keyword>
<comment type="similarity">
    <text evidence="1">Belongs to the C/M/P thioester hydrolase family.</text>
</comment>
<dbReference type="RefSeq" id="WP_119591780.1">
    <property type="nucleotide sequence ID" value="NZ_QXFM01000027.1"/>
</dbReference>
<proteinExistence type="inferred from homology"/>
<dbReference type="Proteomes" id="UP000265366">
    <property type="component" value="Unassembled WGS sequence"/>
</dbReference>
<dbReference type="InterPro" id="IPR029069">
    <property type="entry name" value="HotDog_dom_sf"/>
</dbReference>
<dbReference type="AlphaFoldDB" id="A0A3A1PBK5"/>
<dbReference type="Pfam" id="PF02551">
    <property type="entry name" value="Acyl_CoA_thio"/>
    <property type="match status" value="1"/>
</dbReference>
<evidence type="ECO:0000256" key="4">
    <source>
        <dbReference type="ARBA" id="ARBA00023098"/>
    </source>
</evidence>
<evidence type="ECO:0000256" key="7">
    <source>
        <dbReference type="ARBA" id="ARBA00071120"/>
    </source>
</evidence>
<feature type="domain" description="Acyl-CoA thioesterase 2 C-terminal" evidence="9">
    <location>
        <begin position="189"/>
        <end position="293"/>
    </location>
</feature>
<keyword evidence="3" id="KW-0378">Hydrolase</keyword>
<dbReference type="InterPro" id="IPR025652">
    <property type="entry name" value="TesB_C"/>
</dbReference>
<dbReference type="Pfam" id="PF13622">
    <property type="entry name" value="4HBT_3"/>
    <property type="match status" value="1"/>
</dbReference>
<evidence type="ECO:0000256" key="8">
    <source>
        <dbReference type="ARBA" id="ARBA00079653"/>
    </source>
</evidence>
<evidence type="ECO:0000256" key="5">
    <source>
        <dbReference type="ARBA" id="ARBA00038894"/>
    </source>
</evidence>
<dbReference type="InterPro" id="IPR003703">
    <property type="entry name" value="Acyl_CoA_thio"/>
</dbReference>
<gene>
    <name evidence="11" type="ORF">D2V17_03635</name>
</gene>
<evidence type="ECO:0000256" key="2">
    <source>
        <dbReference type="ARBA" id="ARBA00011881"/>
    </source>
</evidence>
<comment type="caution">
    <text evidence="11">The sequence shown here is derived from an EMBL/GenBank/DDBJ whole genome shotgun (WGS) entry which is preliminary data.</text>
</comment>
<evidence type="ECO:0000256" key="1">
    <source>
        <dbReference type="ARBA" id="ARBA00006538"/>
    </source>
</evidence>
<organism evidence="11 12">
    <name type="scientific">Aurantiacibacter xanthus</name>
    <dbReference type="NCBI Taxonomy" id="1784712"/>
    <lineage>
        <taxon>Bacteria</taxon>
        <taxon>Pseudomonadati</taxon>
        <taxon>Pseudomonadota</taxon>
        <taxon>Alphaproteobacteria</taxon>
        <taxon>Sphingomonadales</taxon>
        <taxon>Erythrobacteraceae</taxon>
        <taxon>Aurantiacibacter</taxon>
    </lineage>
</organism>
<dbReference type="FunFam" id="2.40.160.210:FF:000001">
    <property type="entry name" value="Acyl-CoA thioesterase II"/>
    <property type="match status" value="1"/>
</dbReference>
<dbReference type="InterPro" id="IPR042171">
    <property type="entry name" value="Acyl-CoA_hotdog"/>
</dbReference>
<sequence>MPQDSHSAPTPEQLVADLVLLLNLETRGGDRWIGRRRELGTGRVFGGQAIAQALTAARRTIEEDREVHSLHAYFLRPGSDDLPIEYRVKRDFDGRSFSNRRVVASQDGVAILNLVASFQRPVTGASHQFSKMPDVPPPEELVSDAKLGRAAAEQMPDSTLKTLLMRPQPIDLRSVEPRDWMNPQPREPKSHVWFRVVAPLPPVAALHRAVLAFVSDFQLLATALQPHGKSFLRNEVKGASLDHALWFHDDFAVDEWLLYVTESPWSGNGRGFGRGEVFTRDGRLVASVAQEGMLRLLD</sequence>
<feature type="domain" description="Acyl-CoA thioesterase-like N-terminal HotDog" evidence="10">
    <location>
        <begin position="42"/>
        <end position="119"/>
    </location>
</feature>
<evidence type="ECO:0000259" key="10">
    <source>
        <dbReference type="Pfam" id="PF13622"/>
    </source>
</evidence>
<dbReference type="CDD" id="cd03445">
    <property type="entry name" value="Thioesterase_II_repeat2"/>
    <property type="match status" value="1"/>
</dbReference>
<dbReference type="GO" id="GO:0009062">
    <property type="term" value="P:fatty acid catabolic process"/>
    <property type="evidence" value="ECO:0007669"/>
    <property type="project" value="TreeGrafter"/>
</dbReference>
<evidence type="ECO:0000256" key="6">
    <source>
        <dbReference type="ARBA" id="ARBA00050943"/>
    </source>
</evidence>
<dbReference type="InterPro" id="IPR049449">
    <property type="entry name" value="TesB_ACOT8-like_N"/>
</dbReference>
<evidence type="ECO:0000259" key="9">
    <source>
        <dbReference type="Pfam" id="PF02551"/>
    </source>
</evidence>
<dbReference type="PANTHER" id="PTHR11066:SF34">
    <property type="entry name" value="ACYL-COENZYME A THIOESTERASE 8"/>
    <property type="match status" value="1"/>
</dbReference>
<comment type="catalytic activity">
    <reaction evidence="6">
        <text>a fatty acyl-CoA + H2O = a fatty acid + CoA + H(+)</text>
        <dbReference type="Rhea" id="RHEA:16781"/>
        <dbReference type="ChEBI" id="CHEBI:15377"/>
        <dbReference type="ChEBI" id="CHEBI:15378"/>
        <dbReference type="ChEBI" id="CHEBI:28868"/>
        <dbReference type="ChEBI" id="CHEBI:57287"/>
        <dbReference type="ChEBI" id="CHEBI:77636"/>
        <dbReference type="EC" id="3.1.2.20"/>
    </reaction>
    <physiologicalReaction direction="left-to-right" evidence="6">
        <dbReference type="Rhea" id="RHEA:16782"/>
    </physiologicalReaction>
</comment>
<reference evidence="11 12" key="1">
    <citation type="submission" date="2018-08" db="EMBL/GenBank/DDBJ databases">
        <title>Erythrobacter zhengii sp.nov., a bacterium isolated from deep-sea sediment.</title>
        <authorList>
            <person name="Fang C."/>
            <person name="Wu Y.-H."/>
            <person name="Sun C."/>
            <person name="Wang H."/>
            <person name="Cheng H."/>
            <person name="Meng F.-X."/>
            <person name="Wang C.-S."/>
            <person name="Xu X.-W."/>
        </authorList>
    </citation>
    <scope>NUCLEOTIDE SEQUENCE [LARGE SCALE GENOMIC DNA]</scope>
    <source>
        <strain evidence="11 12">CCTCC AB 2015396</strain>
    </source>
</reference>
<dbReference type="EC" id="3.1.2.20" evidence="5"/>
<comment type="subunit">
    <text evidence="2">Homotetramer.</text>
</comment>
<dbReference type="GO" id="GO:0047617">
    <property type="term" value="F:fatty acyl-CoA hydrolase activity"/>
    <property type="evidence" value="ECO:0007669"/>
    <property type="project" value="UniProtKB-EC"/>
</dbReference>
<evidence type="ECO:0000313" key="12">
    <source>
        <dbReference type="Proteomes" id="UP000265366"/>
    </source>
</evidence>
<evidence type="ECO:0000313" key="11">
    <source>
        <dbReference type="EMBL" id="RIV91158.1"/>
    </source>
</evidence>
<dbReference type="GO" id="GO:0006637">
    <property type="term" value="P:acyl-CoA metabolic process"/>
    <property type="evidence" value="ECO:0007669"/>
    <property type="project" value="InterPro"/>
</dbReference>
<dbReference type="EMBL" id="QXFM01000027">
    <property type="protein sequence ID" value="RIV91158.1"/>
    <property type="molecule type" value="Genomic_DNA"/>
</dbReference>
<dbReference type="PANTHER" id="PTHR11066">
    <property type="entry name" value="ACYL-COA THIOESTERASE"/>
    <property type="match status" value="1"/>
</dbReference>
<accession>A0A3A1PBK5</accession>
<dbReference type="GO" id="GO:0005829">
    <property type="term" value="C:cytosol"/>
    <property type="evidence" value="ECO:0007669"/>
    <property type="project" value="TreeGrafter"/>
</dbReference>
<dbReference type="Gene3D" id="2.40.160.210">
    <property type="entry name" value="Acyl-CoA thioesterase, double hotdog domain"/>
    <property type="match status" value="1"/>
</dbReference>
<evidence type="ECO:0000256" key="3">
    <source>
        <dbReference type="ARBA" id="ARBA00022801"/>
    </source>
</evidence>
<dbReference type="CDD" id="cd03444">
    <property type="entry name" value="Thioesterase_II_repeat1"/>
    <property type="match status" value="1"/>
</dbReference>
<dbReference type="OrthoDB" id="9781019at2"/>
<protein>
    <recommendedName>
        <fullName evidence="7">Acyl-CoA thioesterase 2</fullName>
        <ecNumber evidence="5">3.1.2.20</ecNumber>
    </recommendedName>
    <alternativeName>
        <fullName evidence="8">Thioesterase II</fullName>
    </alternativeName>
</protein>
<name>A0A3A1PBK5_9SPHN</name>
<keyword evidence="12" id="KW-1185">Reference proteome</keyword>
<dbReference type="SUPFAM" id="SSF54637">
    <property type="entry name" value="Thioesterase/thiol ester dehydrase-isomerase"/>
    <property type="match status" value="2"/>
</dbReference>